<reference evidence="1 2" key="1">
    <citation type="submission" date="2016-02" db="EMBL/GenBank/DDBJ databases">
        <title>Genome analysis of coral dinoflagellate symbionts highlights evolutionary adaptations to a symbiotic lifestyle.</title>
        <authorList>
            <person name="Aranda M."/>
            <person name="Li Y."/>
            <person name="Liew Y.J."/>
            <person name="Baumgarten S."/>
            <person name="Simakov O."/>
            <person name="Wilson M."/>
            <person name="Piel J."/>
            <person name="Ashoor H."/>
            <person name="Bougouffa S."/>
            <person name="Bajic V.B."/>
            <person name="Ryu T."/>
            <person name="Ravasi T."/>
            <person name="Bayer T."/>
            <person name="Micklem G."/>
            <person name="Kim H."/>
            <person name="Bhak J."/>
            <person name="Lajeunesse T.C."/>
            <person name="Voolstra C.R."/>
        </authorList>
    </citation>
    <scope>NUCLEOTIDE SEQUENCE [LARGE SCALE GENOMIC DNA]</scope>
    <source>
        <strain evidence="1 2">CCMP2467</strain>
    </source>
</reference>
<sequence>MTSWIVSILGHAEQGLQGMGTSVRHLERQGSPEGAMDCVWQGPLWQLDELHTWHRQSCPVGQYSTGGLEARAIVAMSPRLYRFRYDTRCVRKWDGSSKSMRHNRRFLSMGLQEECVRKEVKIRGLMQRRGRAQLERWAEPSPRLGFKVQCPEVVLPLRITESLQCKRLTRSKECVDMLASHCHVLVIRLMSGLGCDVLERCPDCPNVGFGKMPPFCLQTAAFSLRRCGVVLKHDIGGIGGNSAVSWRPPCFIFGGIGYGTWSTTKSRYALQYEGSSRLCVVVWNWLVPEACEFLSALGQAVLLRTTVAANCQHEESDGSVELLRDSTDAVDRKLMPRPVLGRVVSLDIRASLVGADMWLTDAGYACPFTSSGLHLDFALCIRVSWRYTGFFASKRLWLKSRRSGEKVMSMRDVQEALKAEPLVEGAWDPVLLLSFLPGHFLCSGFRLKIEMDGPQEASFQAAPRPDATKRAPRHHRSLREIKGSGEIFVQKAEVIVDRARSLRFALPALSEHFKLPADDRAAAFGCESTGAWVKRGSDREREALGKGYDEPWLPTQALNLGPKALVF</sequence>
<evidence type="ECO:0000313" key="2">
    <source>
        <dbReference type="Proteomes" id="UP000186817"/>
    </source>
</evidence>
<dbReference type="EMBL" id="LSRX01000486">
    <property type="protein sequence ID" value="OLP95917.1"/>
    <property type="molecule type" value="Genomic_DNA"/>
</dbReference>
<proteinExistence type="predicted"/>
<evidence type="ECO:0000313" key="1">
    <source>
        <dbReference type="EMBL" id="OLP95917.1"/>
    </source>
</evidence>
<keyword evidence="2" id="KW-1185">Reference proteome</keyword>
<dbReference type="OrthoDB" id="10276779at2759"/>
<dbReference type="Proteomes" id="UP000186817">
    <property type="component" value="Unassembled WGS sequence"/>
</dbReference>
<organism evidence="1 2">
    <name type="scientific">Symbiodinium microadriaticum</name>
    <name type="common">Dinoflagellate</name>
    <name type="synonym">Zooxanthella microadriatica</name>
    <dbReference type="NCBI Taxonomy" id="2951"/>
    <lineage>
        <taxon>Eukaryota</taxon>
        <taxon>Sar</taxon>
        <taxon>Alveolata</taxon>
        <taxon>Dinophyceae</taxon>
        <taxon>Suessiales</taxon>
        <taxon>Symbiodiniaceae</taxon>
        <taxon>Symbiodinium</taxon>
    </lineage>
</organism>
<name>A0A1Q9DL60_SYMMI</name>
<protein>
    <submittedName>
        <fullName evidence="1">Uncharacterized protein</fullName>
    </submittedName>
</protein>
<dbReference type="AlphaFoldDB" id="A0A1Q9DL60"/>
<comment type="caution">
    <text evidence="1">The sequence shown here is derived from an EMBL/GenBank/DDBJ whole genome shotgun (WGS) entry which is preliminary data.</text>
</comment>
<accession>A0A1Q9DL60</accession>
<gene>
    <name evidence="1" type="ORF">AK812_SmicGene21918</name>
</gene>